<dbReference type="AlphaFoldDB" id="A0A811LRL5"/>
<feature type="transmembrane region" description="Helical" evidence="7">
    <location>
        <begin position="181"/>
        <end position="205"/>
    </location>
</feature>
<protein>
    <recommendedName>
        <fullName evidence="7">Palmitoyltransferase</fullName>
        <ecNumber evidence="7">2.3.1.225</ecNumber>
    </recommendedName>
</protein>
<dbReference type="EMBL" id="CAJFDH010000006">
    <property type="protein sequence ID" value="CAD5229494.1"/>
    <property type="molecule type" value="Genomic_DNA"/>
</dbReference>
<evidence type="ECO:0000256" key="7">
    <source>
        <dbReference type="RuleBase" id="RU079119"/>
    </source>
</evidence>
<accession>A0A811LRL5</accession>
<evidence type="ECO:0000256" key="1">
    <source>
        <dbReference type="ARBA" id="ARBA00004141"/>
    </source>
</evidence>
<keyword evidence="4 7" id="KW-1133">Transmembrane helix</keyword>
<dbReference type="PROSITE" id="PS50216">
    <property type="entry name" value="DHHC"/>
    <property type="match status" value="1"/>
</dbReference>
<dbReference type="Proteomes" id="UP000614601">
    <property type="component" value="Unassembled WGS sequence"/>
</dbReference>
<keyword evidence="6 7" id="KW-0012">Acyltransferase</keyword>
<dbReference type="EC" id="2.3.1.225" evidence="7"/>
<dbReference type="EMBL" id="CAJFCW020000006">
    <property type="protein sequence ID" value="CAG9126790.1"/>
    <property type="molecule type" value="Genomic_DNA"/>
</dbReference>
<sequence>MRVNTRTWKYWCANFSGVVYSILVIFAITFLNLFYTCPELYGAEACTPVYWHAFVILSEILVNLYLFHYYNIKNQIAYWTVKSSVIPRSEEEGSLLEDQDDNYNSGATSSGRLVITQEGVYRKEVFVPESVPNKNYKYCTECRQTMPKRSHHCPLCEICVLRKDHHCFLTGGCVGLANQRYFIVFLVWACIGSLYGSYFTLNYIHYKLVNQWFPTEWLRFVAPIALVRWFLGYDTLFNMMFSVVACASVATSLASAGFFGAQMFYTLQGYTMHDYHVGRLRDHLESDGQNYSERLALVFGKRWWLNFLIPQVWLPNQMTPEIAKNIFVSVSKDL</sequence>
<name>A0A811LRL5_9BILA</name>
<dbReference type="GO" id="GO:0019706">
    <property type="term" value="F:protein-cysteine S-palmitoyltransferase activity"/>
    <property type="evidence" value="ECO:0007669"/>
    <property type="project" value="UniProtKB-EC"/>
</dbReference>
<evidence type="ECO:0000313" key="9">
    <source>
        <dbReference type="EMBL" id="CAD5229494.1"/>
    </source>
</evidence>
<comment type="similarity">
    <text evidence="7">Belongs to the DHHC palmitoyltransferase family.</text>
</comment>
<comment type="catalytic activity">
    <reaction evidence="7">
        <text>L-cysteinyl-[protein] + hexadecanoyl-CoA = S-hexadecanoyl-L-cysteinyl-[protein] + CoA</text>
        <dbReference type="Rhea" id="RHEA:36683"/>
        <dbReference type="Rhea" id="RHEA-COMP:10131"/>
        <dbReference type="Rhea" id="RHEA-COMP:11032"/>
        <dbReference type="ChEBI" id="CHEBI:29950"/>
        <dbReference type="ChEBI" id="CHEBI:57287"/>
        <dbReference type="ChEBI" id="CHEBI:57379"/>
        <dbReference type="ChEBI" id="CHEBI:74151"/>
        <dbReference type="EC" id="2.3.1.225"/>
    </reaction>
</comment>
<gene>
    <name evidence="9" type="ORF">BOKJ2_LOCUS13553</name>
</gene>
<comment type="caution">
    <text evidence="9">The sequence shown here is derived from an EMBL/GenBank/DDBJ whole genome shotgun (WGS) entry which is preliminary data.</text>
</comment>
<comment type="domain">
    <text evidence="7">The DHHC domain is required for palmitoyltransferase activity.</text>
</comment>
<reference evidence="9" key="1">
    <citation type="submission" date="2020-09" db="EMBL/GenBank/DDBJ databases">
        <authorList>
            <person name="Kikuchi T."/>
        </authorList>
    </citation>
    <scope>NUCLEOTIDE SEQUENCE</scope>
    <source>
        <strain evidence="9">SH1</strain>
    </source>
</reference>
<organism evidence="9 10">
    <name type="scientific">Bursaphelenchus okinawaensis</name>
    <dbReference type="NCBI Taxonomy" id="465554"/>
    <lineage>
        <taxon>Eukaryota</taxon>
        <taxon>Metazoa</taxon>
        <taxon>Ecdysozoa</taxon>
        <taxon>Nematoda</taxon>
        <taxon>Chromadorea</taxon>
        <taxon>Rhabditida</taxon>
        <taxon>Tylenchina</taxon>
        <taxon>Tylenchomorpha</taxon>
        <taxon>Aphelenchoidea</taxon>
        <taxon>Aphelenchoididae</taxon>
        <taxon>Bursaphelenchus</taxon>
    </lineage>
</organism>
<keyword evidence="2 7" id="KW-0808">Transferase</keyword>
<keyword evidence="3 7" id="KW-0812">Transmembrane</keyword>
<feature type="transmembrane region" description="Helical" evidence="7">
    <location>
        <begin position="243"/>
        <end position="265"/>
    </location>
</feature>
<feature type="transmembrane region" description="Helical" evidence="7">
    <location>
        <begin position="49"/>
        <end position="67"/>
    </location>
</feature>
<dbReference type="Proteomes" id="UP000783686">
    <property type="component" value="Unassembled WGS sequence"/>
</dbReference>
<evidence type="ECO:0000259" key="8">
    <source>
        <dbReference type="Pfam" id="PF01529"/>
    </source>
</evidence>
<evidence type="ECO:0000256" key="2">
    <source>
        <dbReference type="ARBA" id="ARBA00022679"/>
    </source>
</evidence>
<evidence type="ECO:0000256" key="5">
    <source>
        <dbReference type="ARBA" id="ARBA00023136"/>
    </source>
</evidence>
<feature type="domain" description="Palmitoyltransferase DHHC" evidence="8">
    <location>
        <begin position="134"/>
        <end position="275"/>
    </location>
</feature>
<keyword evidence="10" id="KW-1185">Reference proteome</keyword>
<keyword evidence="5 7" id="KW-0472">Membrane</keyword>
<evidence type="ECO:0000256" key="6">
    <source>
        <dbReference type="ARBA" id="ARBA00023315"/>
    </source>
</evidence>
<evidence type="ECO:0000313" key="10">
    <source>
        <dbReference type="Proteomes" id="UP000614601"/>
    </source>
</evidence>
<comment type="subcellular location">
    <subcellularLocation>
        <location evidence="1">Membrane</location>
        <topology evidence="1">Multi-pass membrane protein</topology>
    </subcellularLocation>
</comment>
<dbReference type="PANTHER" id="PTHR12246">
    <property type="entry name" value="PALMITOYLTRANSFERASE ZDHHC16"/>
    <property type="match status" value="1"/>
</dbReference>
<evidence type="ECO:0000256" key="3">
    <source>
        <dbReference type="ARBA" id="ARBA00022692"/>
    </source>
</evidence>
<proteinExistence type="inferred from homology"/>
<dbReference type="GO" id="GO:0016020">
    <property type="term" value="C:membrane"/>
    <property type="evidence" value="ECO:0007669"/>
    <property type="project" value="UniProtKB-SubCell"/>
</dbReference>
<dbReference type="InterPro" id="IPR001594">
    <property type="entry name" value="Palmitoyltrfase_DHHC"/>
</dbReference>
<dbReference type="OrthoDB" id="302728at2759"/>
<feature type="transmembrane region" description="Helical" evidence="7">
    <location>
        <begin position="12"/>
        <end position="34"/>
    </location>
</feature>
<dbReference type="Pfam" id="PF01529">
    <property type="entry name" value="DHHC"/>
    <property type="match status" value="1"/>
</dbReference>
<evidence type="ECO:0000256" key="4">
    <source>
        <dbReference type="ARBA" id="ARBA00022989"/>
    </source>
</evidence>
<dbReference type="InterPro" id="IPR039859">
    <property type="entry name" value="PFA4/ZDH16/20/ERF2-like"/>
</dbReference>